<gene>
    <name evidence="2" type="ORF">PENTCL1PPCAC_16827</name>
</gene>
<feature type="domain" description="Domain of unknown function DB" evidence="1">
    <location>
        <begin position="134"/>
        <end position="236"/>
    </location>
</feature>
<dbReference type="PANTHER" id="PTHR46705">
    <property type="entry name" value="PROTEIN CBG09805"/>
    <property type="match status" value="1"/>
</dbReference>
<dbReference type="PANTHER" id="PTHR46705:SF14">
    <property type="entry name" value="DOMAIN OF UNKNOWN FUNCTION DB DOMAIN-CONTAINING PROTEIN"/>
    <property type="match status" value="1"/>
</dbReference>
<reference evidence="2" key="1">
    <citation type="submission" date="2023-10" db="EMBL/GenBank/DDBJ databases">
        <title>Genome assembly of Pristionchus species.</title>
        <authorList>
            <person name="Yoshida K."/>
            <person name="Sommer R.J."/>
        </authorList>
    </citation>
    <scope>NUCLEOTIDE SEQUENCE</scope>
    <source>
        <strain evidence="2">RS0144</strain>
    </source>
</reference>
<feature type="non-terminal residue" evidence="2">
    <location>
        <position position="1"/>
    </location>
</feature>
<dbReference type="Pfam" id="PF01682">
    <property type="entry name" value="DB"/>
    <property type="match status" value="1"/>
</dbReference>
<proteinExistence type="predicted"/>
<dbReference type="EMBL" id="BTSX01000004">
    <property type="protein sequence ID" value="GMS94652.1"/>
    <property type="molecule type" value="Genomic_DNA"/>
</dbReference>
<dbReference type="InterPro" id="IPR002602">
    <property type="entry name" value="DB"/>
</dbReference>
<evidence type="ECO:0000313" key="2">
    <source>
        <dbReference type="EMBL" id="GMS94652.1"/>
    </source>
</evidence>
<organism evidence="2 3">
    <name type="scientific">Pristionchus entomophagus</name>
    <dbReference type="NCBI Taxonomy" id="358040"/>
    <lineage>
        <taxon>Eukaryota</taxon>
        <taxon>Metazoa</taxon>
        <taxon>Ecdysozoa</taxon>
        <taxon>Nematoda</taxon>
        <taxon>Chromadorea</taxon>
        <taxon>Rhabditida</taxon>
        <taxon>Rhabditina</taxon>
        <taxon>Diplogasteromorpha</taxon>
        <taxon>Diplogasteroidea</taxon>
        <taxon>Neodiplogasteridae</taxon>
        <taxon>Pristionchus</taxon>
    </lineage>
</organism>
<evidence type="ECO:0000259" key="1">
    <source>
        <dbReference type="Pfam" id="PF01682"/>
    </source>
</evidence>
<accession>A0AAV5TK99</accession>
<keyword evidence="3" id="KW-1185">Reference proteome</keyword>
<name>A0AAV5TK99_9BILA</name>
<dbReference type="Proteomes" id="UP001432027">
    <property type="component" value="Unassembled WGS sequence"/>
</dbReference>
<protein>
    <recommendedName>
        <fullName evidence="1">Domain of unknown function DB domain-containing protein</fullName>
    </recommendedName>
</protein>
<comment type="caution">
    <text evidence="2">The sequence shown here is derived from an EMBL/GenBank/DDBJ whole genome shotgun (WGS) entry which is preliminary data.</text>
</comment>
<sequence>DGFAKLTVSLRPSTLSYFCDLSLWYKRPSLPPSNHQFIMNRLILLLALVGVATVFGCSSQQSGGCGCGGGGGGGGGGGCGCRVKARGVLKLDGDTPIDKDFGEIFGLSMWKDAKIPSNVSLHQAHDPNFLFKSCCTGRGLPTACQARCDYDIYNQDLLQKMLIGADECPLDSLPEMHFCAAQGRDHSTCCQSRGVDSTVAGDKCLVFCDQVPDKFTPIDYTYAACFGKFDEMKQCFRSTIAAKAMSYFYDQK</sequence>
<evidence type="ECO:0000313" key="3">
    <source>
        <dbReference type="Proteomes" id="UP001432027"/>
    </source>
</evidence>
<dbReference type="AlphaFoldDB" id="A0AAV5TK99"/>